<keyword evidence="3" id="KW-1185">Reference proteome</keyword>
<feature type="transmembrane region" description="Helical" evidence="1">
    <location>
        <begin position="28"/>
        <end position="54"/>
    </location>
</feature>
<proteinExistence type="predicted"/>
<comment type="caution">
    <text evidence="2">The sequence shown here is derived from an EMBL/GenBank/DDBJ whole genome shotgun (WGS) entry which is preliminary data.</text>
</comment>
<name>A0A9W4UGZ2_9PLEO</name>
<sequence>MDTKRDYEARDPQALVDELNEQLLMCKVIARVGLCLVGLLAIVIVTGIAALLLYAVKRAHDWILDDDNSKREALIDEILQKVGEVFEMRARRVV</sequence>
<keyword evidence="1" id="KW-1133">Transmembrane helix</keyword>
<keyword evidence="1" id="KW-0812">Transmembrane</keyword>
<evidence type="ECO:0000256" key="1">
    <source>
        <dbReference type="SAM" id="Phobius"/>
    </source>
</evidence>
<dbReference type="AlphaFoldDB" id="A0A9W4UGZ2"/>
<reference evidence="2" key="1">
    <citation type="submission" date="2023-01" db="EMBL/GenBank/DDBJ databases">
        <authorList>
            <person name="Van Ghelder C."/>
            <person name="Rancurel C."/>
        </authorList>
    </citation>
    <scope>NUCLEOTIDE SEQUENCE</scope>
    <source>
        <strain evidence="2">CNCM I-4278</strain>
    </source>
</reference>
<dbReference type="EMBL" id="CAOQHR010000005">
    <property type="protein sequence ID" value="CAI6334827.1"/>
    <property type="molecule type" value="Genomic_DNA"/>
</dbReference>
<protein>
    <submittedName>
        <fullName evidence="2">Uncharacterized protein</fullName>
    </submittedName>
</protein>
<organism evidence="2 3">
    <name type="scientific">Periconia digitata</name>
    <dbReference type="NCBI Taxonomy" id="1303443"/>
    <lineage>
        <taxon>Eukaryota</taxon>
        <taxon>Fungi</taxon>
        <taxon>Dikarya</taxon>
        <taxon>Ascomycota</taxon>
        <taxon>Pezizomycotina</taxon>
        <taxon>Dothideomycetes</taxon>
        <taxon>Pleosporomycetidae</taxon>
        <taxon>Pleosporales</taxon>
        <taxon>Massarineae</taxon>
        <taxon>Periconiaceae</taxon>
        <taxon>Periconia</taxon>
    </lineage>
</organism>
<evidence type="ECO:0000313" key="2">
    <source>
        <dbReference type="EMBL" id="CAI6334827.1"/>
    </source>
</evidence>
<evidence type="ECO:0000313" key="3">
    <source>
        <dbReference type="Proteomes" id="UP001152607"/>
    </source>
</evidence>
<dbReference type="Proteomes" id="UP001152607">
    <property type="component" value="Unassembled WGS sequence"/>
</dbReference>
<gene>
    <name evidence="2" type="ORF">PDIGIT_LOCUS7896</name>
</gene>
<accession>A0A9W4UGZ2</accession>
<keyword evidence="1" id="KW-0472">Membrane</keyword>